<evidence type="ECO:0000313" key="1">
    <source>
        <dbReference type="EMBL" id="CAG8817491.1"/>
    </source>
</evidence>
<protein>
    <submittedName>
        <fullName evidence="1">11753_t:CDS:1</fullName>
    </submittedName>
</protein>
<dbReference type="EMBL" id="CAJVQC010079872">
    <property type="protein sequence ID" value="CAG8817491.1"/>
    <property type="molecule type" value="Genomic_DNA"/>
</dbReference>
<feature type="non-terminal residue" evidence="1">
    <location>
        <position position="1"/>
    </location>
</feature>
<reference evidence="1" key="1">
    <citation type="submission" date="2021-06" db="EMBL/GenBank/DDBJ databases">
        <authorList>
            <person name="Kallberg Y."/>
            <person name="Tangrot J."/>
            <person name="Rosling A."/>
        </authorList>
    </citation>
    <scope>NUCLEOTIDE SEQUENCE</scope>
    <source>
        <strain evidence="1">MA461A</strain>
    </source>
</reference>
<organism evidence="1 2">
    <name type="scientific">Racocetra persica</name>
    <dbReference type="NCBI Taxonomy" id="160502"/>
    <lineage>
        <taxon>Eukaryota</taxon>
        <taxon>Fungi</taxon>
        <taxon>Fungi incertae sedis</taxon>
        <taxon>Mucoromycota</taxon>
        <taxon>Glomeromycotina</taxon>
        <taxon>Glomeromycetes</taxon>
        <taxon>Diversisporales</taxon>
        <taxon>Gigasporaceae</taxon>
        <taxon>Racocetra</taxon>
    </lineage>
</organism>
<evidence type="ECO:0000313" key="2">
    <source>
        <dbReference type="Proteomes" id="UP000789920"/>
    </source>
</evidence>
<dbReference type="Proteomes" id="UP000789920">
    <property type="component" value="Unassembled WGS sequence"/>
</dbReference>
<sequence>SSNEQESDNFDELEITQEIKNLDNLIKFEQYQENKSLDTEIYDNSSILHNNESATENNLIAYFNRQQSSY</sequence>
<feature type="non-terminal residue" evidence="1">
    <location>
        <position position="70"/>
    </location>
</feature>
<proteinExistence type="predicted"/>
<gene>
    <name evidence="1" type="ORF">RPERSI_LOCUS24697</name>
</gene>
<comment type="caution">
    <text evidence="1">The sequence shown here is derived from an EMBL/GenBank/DDBJ whole genome shotgun (WGS) entry which is preliminary data.</text>
</comment>
<keyword evidence="2" id="KW-1185">Reference proteome</keyword>
<name>A0ACA9RZU4_9GLOM</name>
<accession>A0ACA9RZU4</accession>